<reference evidence="1" key="1">
    <citation type="submission" date="2020-05" db="EMBL/GenBank/DDBJ databases">
        <title>Phylogenomic resolution of chytrid fungi.</title>
        <authorList>
            <person name="Stajich J.E."/>
            <person name="Amses K."/>
            <person name="Simmons R."/>
            <person name="Seto K."/>
            <person name="Myers J."/>
            <person name="Bonds A."/>
            <person name="Quandt C.A."/>
            <person name="Barry K."/>
            <person name="Liu P."/>
            <person name="Grigoriev I."/>
            <person name="Longcore J.E."/>
            <person name="James T.Y."/>
        </authorList>
    </citation>
    <scope>NUCLEOTIDE SEQUENCE</scope>
    <source>
        <strain evidence="1">JEL0513</strain>
    </source>
</reference>
<evidence type="ECO:0000313" key="2">
    <source>
        <dbReference type="Proteomes" id="UP001211907"/>
    </source>
</evidence>
<evidence type="ECO:0000313" key="1">
    <source>
        <dbReference type="EMBL" id="KAJ3085274.1"/>
    </source>
</evidence>
<dbReference type="Proteomes" id="UP001211907">
    <property type="component" value="Unassembled WGS sequence"/>
</dbReference>
<name>A0AAD5X9V0_9FUNG</name>
<proteinExistence type="predicted"/>
<dbReference type="AlphaFoldDB" id="A0AAD5X9V0"/>
<gene>
    <name evidence="1" type="ORF">HK100_009106</name>
</gene>
<keyword evidence="2" id="KW-1185">Reference proteome</keyword>
<protein>
    <submittedName>
        <fullName evidence="1">Uncharacterized protein</fullName>
    </submittedName>
</protein>
<accession>A0AAD5X9V0</accession>
<comment type="caution">
    <text evidence="1">The sequence shown here is derived from an EMBL/GenBank/DDBJ whole genome shotgun (WGS) entry which is preliminary data.</text>
</comment>
<sequence>MFAKTPNSSSSNAQNTAAAAAAAAPKGEKVADLAPYTALLSRSLPVFISLIDSWTAVLSAAPAAAATASDNAEALQDVSVVVKFFDAVVLAFLVRDVERLTRVFLKGISAAAIES</sequence>
<organism evidence="1 2">
    <name type="scientific">Physocladia obscura</name>
    <dbReference type="NCBI Taxonomy" id="109957"/>
    <lineage>
        <taxon>Eukaryota</taxon>
        <taxon>Fungi</taxon>
        <taxon>Fungi incertae sedis</taxon>
        <taxon>Chytridiomycota</taxon>
        <taxon>Chytridiomycota incertae sedis</taxon>
        <taxon>Chytridiomycetes</taxon>
        <taxon>Chytridiales</taxon>
        <taxon>Chytriomycetaceae</taxon>
        <taxon>Physocladia</taxon>
    </lineage>
</organism>
<dbReference type="EMBL" id="JADGJH010004583">
    <property type="protein sequence ID" value="KAJ3085274.1"/>
    <property type="molecule type" value="Genomic_DNA"/>
</dbReference>